<keyword evidence="3" id="KW-1185">Reference proteome</keyword>
<reference evidence="2" key="1">
    <citation type="journal article" date="2022" name="bioRxiv">
        <title>Sequencing and chromosome-scale assembly of the giantPleurodeles waltlgenome.</title>
        <authorList>
            <person name="Brown T."/>
            <person name="Elewa A."/>
            <person name="Iarovenko S."/>
            <person name="Subramanian E."/>
            <person name="Araus A.J."/>
            <person name="Petzold A."/>
            <person name="Susuki M."/>
            <person name="Suzuki K.-i.T."/>
            <person name="Hayashi T."/>
            <person name="Toyoda A."/>
            <person name="Oliveira C."/>
            <person name="Osipova E."/>
            <person name="Leigh N.D."/>
            <person name="Simon A."/>
            <person name="Yun M.H."/>
        </authorList>
    </citation>
    <scope>NUCLEOTIDE SEQUENCE</scope>
    <source>
        <strain evidence="2">20211129_DDA</strain>
        <tissue evidence="2">Liver</tissue>
    </source>
</reference>
<evidence type="ECO:0000313" key="3">
    <source>
        <dbReference type="Proteomes" id="UP001066276"/>
    </source>
</evidence>
<proteinExistence type="predicted"/>
<gene>
    <name evidence="2" type="ORF">NDU88_004292</name>
</gene>
<feature type="compositionally biased region" description="Low complexity" evidence="1">
    <location>
        <begin position="12"/>
        <end position="21"/>
    </location>
</feature>
<accession>A0AAV7L1I9</accession>
<dbReference type="EMBL" id="JANPWB010000016">
    <property type="protein sequence ID" value="KAJ1084139.1"/>
    <property type="molecule type" value="Genomic_DNA"/>
</dbReference>
<evidence type="ECO:0000313" key="2">
    <source>
        <dbReference type="EMBL" id="KAJ1084139.1"/>
    </source>
</evidence>
<sequence>MRSCLPPRARGRGTVRVTTRSGARESEEEVPTGRSSHWGRAALEINQKEIQEVCEGLANKLDQPAQRTQALEVQVEQLKDTAAKNIREKEVLKKRVGFPWMDVSIDDQTKQCMACQLTSGVRAPVPVATEERYEAPWYKVNLDYGSIQKHVSQWY</sequence>
<evidence type="ECO:0000256" key="1">
    <source>
        <dbReference type="SAM" id="MobiDB-lite"/>
    </source>
</evidence>
<name>A0AAV7L1I9_PLEWA</name>
<dbReference type="Proteomes" id="UP001066276">
    <property type="component" value="Chromosome 12"/>
</dbReference>
<organism evidence="2 3">
    <name type="scientific">Pleurodeles waltl</name>
    <name type="common">Iberian ribbed newt</name>
    <dbReference type="NCBI Taxonomy" id="8319"/>
    <lineage>
        <taxon>Eukaryota</taxon>
        <taxon>Metazoa</taxon>
        <taxon>Chordata</taxon>
        <taxon>Craniata</taxon>
        <taxon>Vertebrata</taxon>
        <taxon>Euteleostomi</taxon>
        <taxon>Amphibia</taxon>
        <taxon>Batrachia</taxon>
        <taxon>Caudata</taxon>
        <taxon>Salamandroidea</taxon>
        <taxon>Salamandridae</taxon>
        <taxon>Pleurodelinae</taxon>
        <taxon>Pleurodeles</taxon>
    </lineage>
</organism>
<dbReference type="AlphaFoldDB" id="A0AAV7L1I9"/>
<feature type="region of interest" description="Disordered" evidence="1">
    <location>
        <begin position="1"/>
        <end position="37"/>
    </location>
</feature>
<comment type="caution">
    <text evidence="2">The sequence shown here is derived from an EMBL/GenBank/DDBJ whole genome shotgun (WGS) entry which is preliminary data.</text>
</comment>
<protein>
    <submittedName>
        <fullName evidence="2">Uncharacterized protein</fullName>
    </submittedName>
</protein>